<organism evidence="3">
    <name type="scientific">Pseudogymnoascus destructans</name>
    <dbReference type="NCBI Taxonomy" id="655981"/>
    <lineage>
        <taxon>Eukaryota</taxon>
        <taxon>Fungi</taxon>
        <taxon>Dikarya</taxon>
        <taxon>Ascomycota</taxon>
        <taxon>Pezizomycotina</taxon>
        <taxon>Leotiomycetes</taxon>
        <taxon>Thelebolales</taxon>
        <taxon>Thelebolaceae</taxon>
        <taxon>Pseudogymnoascus</taxon>
    </lineage>
</organism>
<dbReference type="AlphaFoldDB" id="A0A177A6D1"/>
<feature type="domain" description="DUF7702" evidence="2">
    <location>
        <begin position="4"/>
        <end position="248"/>
    </location>
</feature>
<proteinExistence type="predicted"/>
<evidence type="ECO:0000313" key="3">
    <source>
        <dbReference type="EMBL" id="OAF57718.1"/>
    </source>
</evidence>
<keyword evidence="1" id="KW-0472">Membrane</keyword>
<dbReference type="Pfam" id="PF24800">
    <property type="entry name" value="DUF7702"/>
    <property type="match status" value="1"/>
</dbReference>
<dbReference type="Proteomes" id="UP000077154">
    <property type="component" value="Unassembled WGS sequence"/>
</dbReference>
<feature type="transmembrane region" description="Helical" evidence="1">
    <location>
        <begin position="40"/>
        <end position="59"/>
    </location>
</feature>
<feature type="transmembrane region" description="Helical" evidence="1">
    <location>
        <begin position="113"/>
        <end position="132"/>
    </location>
</feature>
<name>A0A177A6D1_9PEZI</name>
<gene>
    <name evidence="3" type="ORF">VC83_05635</name>
</gene>
<dbReference type="RefSeq" id="XP_024323005.1">
    <property type="nucleotide sequence ID" value="XM_024469253.1"/>
</dbReference>
<reference evidence="3" key="1">
    <citation type="submission" date="2016-03" db="EMBL/GenBank/DDBJ databases">
        <title>Updated assembly of Pseudogymnoascus destructans, the fungus causing white-nose syndrome of bats.</title>
        <authorList>
            <person name="Palmer J.M."/>
            <person name="Drees K.P."/>
            <person name="Foster J.T."/>
            <person name="Lindner D.L."/>
        </authorList>
    </citation>
    <scope>NUCLEOTIDE SEQUENCE [LARGE SCALE GENOMIC DNA]</scope>
    <source>
        <strain evidence="3">20631-21</strain>
    </source>
</reference>
<evidence type="ECO:0000256" key="1">
    <source>
        <dbReference type="SAM" id="Phobius"/>
    </source>
</evidence>
<feature type="transmembrane region" description="Helical" evidence="1">
    <location>
        <begin position="71"/>
        <end position="92"/>
    </location>
</feature>
<dbReference type="EMBL" id="KV441399">
    <property type="protein sequence ID" value="OAF57718.1"/>
    <property type="molecule type" value="Genomic_DNA"/>
</dbReference>
<feature type="transmembrane region" description="Helical" evidence="1">
    <location>
        <begin position="152"/>
        <end position="173"/>
    </location>
</feature>
<dbReference type="eggNOG" id="ENOG502SCPV">
    <property type="taxonomic scope" value="Eukaryota"/>
</dbReference>
<sequence>MTPLTFRNGISIALLVLYAPLLLLGAFLSKRHGFGRSSGWIFLVIFCTLRLLSAAINLALINSPTSTSLHIANSITNSLGLSPLLLASLGLLNRAIESIERRAHSVTVTPRHLRLIQLLVMIGLILAIVGAVNLSDAKTDDDVHQARTLVQAAAGLFIAGYVILCLATARVFFAISSAEAGERRLIPALTAALPFLLVRVVYAGVGAFGDNAKFNAVTGSDVVFLVMVVLMELAVVCIFEGVGITLRAIPEEDRGKVWDYMEMPVTGGLVGKLVGGRRHESRRGEPVAERRYGA</sequence>
<feature type="transmembrane region" description="Helical" evidence="1">
    <location>
        <begin position="222"/>
        <end position="246"/>
    </location>
</feature>
<dbReference type="VEuPathDB" id="FungiDB:GMDG_01679"/>
<dbReference type="InterPro" id="IPR056119">
    <property type="entry name" value="DUF7702"/>
</dbReference>
<dbReference type="OrthoDB" id="2560628at2759"/>
<feature type="transmembrane region" description="Helical" evidence="1">
    <location>
        <begin position="6"/>
        <end position="28"/>
    </location>
</feature>
<dbReference type="PANTHER" id="PTHR42109">
    <property type="entry name" value="UNPLACED GENOMIC SCAFFOLD UM_SCAF_CONTIG_1.265, WHOLE GENOME SHOTGUN SEQUENCE"/>
    <property type="match status" value="1"/>
</dbReference>
<evidence type="ECO:0000259" key="2">
    <source>
        <dbReference type="Pfam" id="PF24800"/>
    </source>
</evidence>
<feature type="transmembrane region" description="Helical" evidence="1">
    <location>
        <begin position="185"/>
        <end position="202"/>
    </location>
</feature>
<keyword evidence="1" id="KW-1133">Transmembrane helix</keyword>
<keyword evidence="1" id="KW-0812">Transmembrane</keyword>
<accession>A0A177A6D1</accession>
<dbReference type="GeneID" id="36288700"/>
<protein>
    <recommendedName>
        <fullName evidence="2">DUF7702 domain-containing protein</fullName>
    </recommendedName>
</protein>
<dbReference type="PANTHER" id="PTHR42109:SF2">
    <property type="entry name" value="INTEGRAL MEMBRANE PROTEIN"/>
    <property type="match status" value="1"/>
</dbReference>